<evidence type="ECO:0000256" key="10">
    <source>
        <dbReference type="SAM" id="Phobius"/>
    </source>
</evidence>
<keyword evidence="7 10" id="KW-0472">Membrane</keyword>
<feature type="transmembrane region" description="Helical" evidence="10">
    <location>
        <begin position="434"/>
        <end position="456"/>
    </location>
</feature>
<dbReference type="AlphaFoldDB" id="A0A370DUN9"/>
<feature type="region of interest" description="Disordered" evidence="9">
    <location>
        <begin position="217"/>
        <end position="238"/>
    </location>
</feature>
<keyword evidence="3" id="KW-0813">Transport</keyword>
<organism evidence="11 12">
    <name type="scientific">endosymbiont of Escarpia spicata</name>
    <dbReference type="NCBI Taxonomy" id="2200908"/>
    <lineage>
        <taxon>Bacteria</taxon>
        <taxon>Pseudomonadati</taxon>
        <taxon>Pseudomonadota</taxon>
        <taxon>Gammaproteobacteria</taxon>
        <taxon>sulfur-oxidizing symbionts</taxon>
    </lineage>
</organism>
<dbReference type="InterPro" id="IPR036259">
    <property type="entry name" value="MFS_trans_sf"/>
</dbReference>
<dbReference type="GO" id="GO:0051117">
    <property type="term" value="F:ATPase binding"/>
    <property type="evidence" value="ECO:0007669"/>
    <property type="project" value="TreeGrafter"/>
</dbReference>
<feature type="transmembrane region" description="Helical" evidence="10">
    <location>
        <begin position="468"/>
        <end position="488"/>
    </location>
</feature>
<sequence length="625" mass="69678">MFSTLPMKHLRIQLLTGDLPEASLILAELGVFAPDPRPTLEADLPSIPGEDYRHFYTQARSRFDKIARHVAYTDTLENKEVHAVSEADLQLTNDWLGEVWSDCSEFEEERHRLRDQLHAIDELEQTLDNFSNLNIDLGRLQQKSRFLEIHIGMVARTQVKQLEEAVGLAGYLLYRFLEREARTHVIIIGALDGESAELKSVLDTAGFRPLQVPEALHSEPEKAKTSLQEQQTDLQQRQQQLESRSAAWGTSIARHLSKAAQTLRQAAPYFQVQNAARNQGSLSAIQGWIPAREVANADARLRQKLHNPFVLESRNPTADERPIVPSFISRNRLLKPFSLLVKQYGIPRYGEVNPTLLFAISYILMFGMMFGDVGHGAMIMLIGILARRKLGSFTLFAVAAGISSMVFGLLYGSIFGYEHVIHAIWIAPMSDPLYMLSMALIWGVGFLILITLINIINHLQQNDPSGALFGDNGILSLLLYVGLLWDSFNVYQDGAFGVGAAIVSLSTLLALFAYKLMETEASPGERILVAAIETFETVTGYASNTLSFLRVAAFSLNHVALAVAVFTLAGMMEETGYWITVILGNLFILILEGLIVTIQVLRLEYYEGFSRFFAGDGKAFKPLTL</sequence>
<evidence type="ECO:0000256" key="5">
    <source>
        <dbReference type="ARBA" id="ARBA00022989"/>
    </source>
</evidence>
<evidence type="ECO:0000256" key="8">
    <source>
        <dbReference type="SAM" id="Coils"/>
    </source>
</evidence>
<feature type="compositionally biased region" description="Low complexity" evidence="9">
    <location>
        <begin position="225"/>
        <end position="238"/>
    </location>
</feature>
<evidence type="ECO:0000256" key="3">
    <source>
        <dbReference type="ARBA" id="ARBA00022448"/>
    </source>
</evidence>
<evidence type="ECO:0000256" key="1">
    <source>
        <dbReference type="ARBA" id="ARBA00004141"/>
    </source>
</evidence>
<keyword evidence="5 10" id="KW-1133">Transmembrane helix</keyword>
<evidence type="ECO:0000256" key="2">
    <source>
        <dbReference type="ARBA" id="ARBA00009904"/>
    </source>
</evidence>
<gene>
    <name evidence="11" type="ORF">DIZ78_01135</name>
</gene>
<evidence type="ECO:0000256" key="6">
    <source>
        <dbReference type="ARBA" id="ARBA00023065"/>
    </source>
</evidence>
<dbReference type="PANTHER" id="PTHR11629:SF63">
    <property type="entry name" value="V-TYPE PROTON ATPASE SUBUNIT A"/>
    <property type="match status" value="1"/>
</dbReference>
<dbReference type="GO" id="GO:0007035">
    <property type="term" value="P:vacuolar acidification"/>
    <property type="evidence" value="ECO:0007669"/>
    <property type="project" value="TreeGrafter"/>
</dbReference>
<reference evidence="11 12" key="1">
    <citation type="journal article" date="2018" name="ISME J.">
        <title>Endosymbiont genomes yield clues of tubeworm success.</title>
        <authorList>
            <person name="Li Y."/>
            <person name="Liles M.R."/>
            <person name="Halanych K.M."/>
        </authorList>
    </citation>
    <scope>NUCLEOTIDE SEQUENCE [LARGE SCALE GENOMIC DNA]</scope>
    <source>
        <strain evidence="11">A1462</strain>
    </source>
</reference>
<dbReference type="InterPro" id="IPR002490">
    <property type="entry name" value="V-ATPase_116kDa_su"/>
</dbReference>
<keyword evidence="6" id="KW-0406">Ion transport</keyword>
<keyword evidence="8" id="KW-0175">Coiled coil</keyword>
<dbReference type="Pfam" id="PF01496">
    <property type="entry name" value="V_ATPase_I"/>
    <property type="match status" value="2"/>
</dbReference>
<dbReference type="GO" id="GO:0046961">
    <property type="term" value="F:proton-transporting ATPase activity, rotational mechanism"/>
    <property type="evidence" value="ECO:0007669"/>
    <property type="project" value="InterPro"/>
</dbReference>
<feature type="transmembrane region" description="Helical" evidence="10">
    <location>
        <begin position="577"/>
        <end position="601"/>
    </location>
</feature>
<dbReference type="PANTHER" id="PTHR11629">
    <property type="entry name" value="VACUOLAR PROTON ATPASES"/>
    <property type="match status" value="1"/>
</dbReference>
<protein>
    <submittedName>
        <fullName evidence="11">V-type ATP synthase subunit I</fullName>
    </submittedName>
</protein>
<dbReference type="GO" id="GO:0033179">
    <property type="term" value="C:proton-transporting V-type ATPase, V0 domain"/>
    <property type="evidence" value="ECO:0007669"/>
    <property type="project" value="InterPro"/>
</dbReference>
<proteinExistence type="inferred from homology"/>
<comment type="caution">
    <text evidence="11">The sequence shown here is derived from an EMBL/GenBank/DDBJ whole genome shotgun (WGS) entry which is preliminary data.</text>
</comment>
<feature type="transmembrane region" description="Helical" evidence="10">
    <location>
        <begin position="494"/>
        <end position="514"/>
    </location>
</feature>
<accession>A0A370DUN9</accession>
<feature type="transmembrane region" description="Helical" evidence="10">
    <location>
        <begin position="393"/>
        <end position="414"/>
    </location>
</feature>
<evidence type="ECO:0000256" key="7">
    <source>
        <dbReference type="ARBA" id="ARBA00023136"/>
    </source>
</evidence>
<dbReference type="GO" id="GO:0016471">
    <property type="term" value="C:vacuolar proton-transporting V-type ATPase complex"/>
    <property type="evidence" value="ECO:0007669"/>
    <property type="project" value="TreeGrafter"/>
</dbReference>
<comment type="similarity">
    <text evidence="2">Belongs to the V-ATPase 116 kDa subunit family.</text>
</comment>
<feature type="coiled-coil region" evidence="8">
    <location>
        <begin position="103"/>
        <end position="143"/>
    </location>
</feature>
<evidence type="ECO:0000313" key="11">
    <source>
        <dbReference type="EMBL" id="RDH88566.1"/>
    </source>
</evidence>
<feature type="transmembrane region" description="Helical" evidence="10">
    <location>
        <begin position="356"/>
        <end position="386"/>
    </location>
</feature>
<evidence type="ECO:0000256" key="9">
    <source>
        <dbReference type="SAM" id="MobiDB-lite"/>
    </source>
</evidence>
<feature type="transmembrane region" description="Helical" evidence="10">
    <location>
        <begin position="551"/>
        <end position="571"/>
    </location>
</feature>
<dbReference type="SUPFAM" id="SSF103473">
    <property type="entry name" value="MFS general substrate transporter"/>
    <property type="match status" value="1"/>
</dbReference>
<evidence type="ECO:0000313" key="12">
    <source>
        <dbReference type="Proteomes" id="UP000254771"/>
    </source>
</evidence>
<dbReference type="Proteomes" id="UP000254771">
    <property type="component" value="Unassembled WGS sequence"/>
</dbReference>
<comment type="subcellular location">
    <subcellularLocation>
        <location evidence="1">Membrane</location>
        <topology evidence="1">Multi-pass membrane protein</topology>
    </subcellularLocation>
</comment>
<keyword evidence="12" id="KW-1185">Reference proteome</keyword>
<evidence type="ECO:0000256" key="4">
    <source>
        <dbReference type="ARBA" id="ARBA00022692"/>
    </source>
</evidence>
<name>A0A370DUN9_9GAMM</name>
<dbReference type="EMBL" id="QFXE01000001">
    <property type="protein sequence ID" value="RDH88566.1"/>
    <property type="molecule type" value="Genomic_DNA"/>
</dbReference>
<keyword evidence="4 10" id="KW-0812">Transmembrane</keyword>